<sequence length="307" mass="35536">MATLAGNIICFKFSSRVFSTPLRRIWNSQIMCLKKNREFRYYVPNAFSNFQKKIPESPSLAEEIDVNGGKDVHRRRFPHFETSQDVNEFQNDSMFDDIGEDIEQREEVEEAVEEVPIDLTGDSSEQDLINIDRFTNDVKESAIKLLAARALTAVELRKKLLGKRFSPNAVEAVIKKFLSRGLINDRLYAESYSQSRWSSSTWGPRRIKQALFKKGVSKADADSAVEVVFKDNNDCAEEQNSVIGLSKHSIDHLYAQATKQWFRGQNVPKETRKARIVRWLQYRGFDWNVTSFILKKLERQEHEHDPP</sequence>
<dbReference type="Pfam" id="PF02631">
    <property type="entry name" value="RecX_HTH2"/>
    <property type="match status" value="1"/>
</dbReference>
<gene>
    <name evidence="8" type="ORF">LLUT_LOCUS8401</name>
</gene>
<comment type="subcellular location">
    <subcellularLocation>
        <location evidence="1">Cytoplasm</location>
    </subcellularLocation>
</comment>
<dbReference type="InterPro" id="IPR053925">
    <property type="entry name" value="RecX_HTH_3rd"/>
</dbReference>
<evidence type="ECO:0000313" key="9">
    <source>
        <dbReference type="Proteomes" id="UP001497480"/>
    </source>
</evidence>
<reference evidence="8 9" key="1">
    <citation type="submission" date="2024-03" db="EMBL/GenBank/DDBJ databases">
        <authorList>
            <person name="Martinez-Hernandez J."/>
        </authorList>
    </citation>
    <scope>NUCLEOTIDE SEQUENCE [LARGE SCALE GENOMIC DNA]</scope>
</reference>
<dbReference type="GO" id="GO:0005737">
    <property type="term" value="C:cytoplasm"/>
    <property type="evidence" value="ECO:0007669"/>
    <property type="project" value="UniProtKB-SubCell"/>
</dbReference>
<keyword evidence="9" id="KW-1185">Reference proteome</keyword>
<dbReference type="HAMAP" id="MF_01114">
    <property type="entry name" value="RecX"/>
    <property type="match status" value="1"/>
</dbReference>
<dbReference type="InterPro" id="IPR003783">
    <property type="entry name" value="Regulatory_RecX"/>
</dbReference>
<name>A0AAV1WDF2_LUPLU</name>
<dbReference type="Proteomes" id="UP001497480">
    <property type="component" value="Unassembled WGS sequence"/>
</dbReference>
<evidence type="ECO:0000256" key="4">
    <source>
        <dbReference type="ARBA" id="ARBA00022490"/>
    </source>
</evidence>
<organism evidence="8 9">
    <name type="scientific">Lupinus luteus</name>
    <name type="common">European yellow lupine</name>
    <dbReference type="NCBI Taxonomy" id="3873"/>
    <lineage>
        <taxon>Eukaryota</taxon>
        <taxon>Viridiplantae</taxon>
        <taxon>Streptophyta</taxon>
        <taxon>Embryophyta</taxon>
        <taxon>Tracheophyta</taxon>
        <taxon>Spermatophyta</taxon>
        <taxon>Magnoliopsida</taxon>
        <taxon>eudicotyledons</taxon>
        <taxon>Gunneridae</taxon>
        <taxon>Pentapetalae</taxon>
        <taxon>rosids</taxon>
        <taxon>fabids</taxon>
        <taxon>Fabales</taxon>
        <taxon>Fabaceae</taxon>
        <taxon>Papilionoideae</taxon>
        <taxon>50 kb inversion clade</taxon>
        <taxon>genistoids sensu lato</taxon>
        <taxon>core genistoids</taxon>
        <taxon>Genisteae</taxon>
        <taxon>Lupinus</taxon>
    </lineage>
</organism>
<protein>
    <recommendedName>
        <fullName evidence="3">Regulatory protein RecX</fullName>
    </recommendedName>
</protein>
<evidence type="ECO:0000259" key="5">
    <source>
        <dbReference type="Pfam" id="PF02631"/>
    </source>
</evidence>
<evidence type="ECO:0000256" key="3">
    <source>
        <dbReference type="ARBA" id="ARBA00018111"/>
    </source>
</evidence>
<dbReference type="Gene3D" id="1.10.10.10">
    <property type="entry name" value="Winged helix-like DNA-binding domain superfamily/Winged helix DNA-binding domain"/>
    <property type="match status" value="3"/>
</dbReference>
<proteinExistence type="inferred from homology"/>
<dbReference type="Pfam" id="PF21981">
    <property type="entry name" value="RecX_HTH3"/>
    <property type="match status" value="1"/>
</dbReference>
<feature type="domain" description="RecX first three-helical" evidence="7">
    <location>
        <begin position="139"/>
        <end position="176"/>
    </location>
</feature>
<comment type="similarity">
    <text evidence="2">Belongs to the RecX family.</text>
</comment>
<dbReference type="InterPro" id="IPR036388">
    <property type="entry name" value="WH-like_DNA-bd_sf"/>
</dbReference>
<dbReference type="PANTHER" id="PTHR33602">
    <property type="entry name" value="REGULATORY PROTEIN RECX FAMILY PROTEIN"/>
    <property type="match status" value="1"/>
</dbReference>
<keyword evidence="4" id="KW-0963">Cytoplasm</keyword>
<dbReference type="InterPro" id="IPR053924">
    <property type="entry name" value="RecX_HTH_2nd"/>
</dbReference>
<evidence type="ECO:0000259" key="7">
    <source>
        <dbReference type="Pfam" id="PF21982"/>
    </source>
</evidence>
<feature type="domain" description="RecX third three-helical" evidence="6">
    <location>
        <begin position="251"/>
        <end position="289"/>
    </location>
</feature>
<dbReference type="Pfam" id="PF21982">
    <property type="entry name" value="RecX_HTH1"/>
    <property type="match status" value="1"/>
</dbReference>
<dbReference type="InterPro" id="IPR053926">
    <property type="entry name" value="RecX_HTH_1st"/>
</dbReference>
<evidence type="ECO:0000313" key="8">
    <source>
        <dbReference type="EMBL" id="CAL0307341.1"/>
    </source>
</evidence>
<dbReference type="GO" id="GO:0006282">
    <property type="term" value="P:regulation of DNA repair"/>
    <property type="evidence" value="ECO:0007669"/>
    <property type="project" value="InterPro"/>
</dbReference>
<comment type="caution">
    <text evidence="8">The sequence shown here is derived from an EMBL/GenBank/DDBJ whole genome shotgun (WGS) entry which is preliminary data.</text>
</comment>
<dbReference type="AlphaFoldDB" id="A0AAV1WDF2"/>
<dbReference type="PANTHER" id="PTHR33602:SF1">
    <property type="entry name" value="REGULATORY PROTEIN RECX FAMILY PROTEIN"/>
    <property type="match status" value="1"/>
</dbReference>
<evidence type="ECO:0000256" key="2">
    <source>
        <dbReference type="ARBA" id="ARBA00009695"/>
    </source>
</evidence>
<evidence type="ECO:0000256" key="1">
    <source>
        <dbReference type="ARBA" id="ARBA00004496"/>
    </source>
</evidence>
<evidence type="ECO:0000259" key="6">
    <source>
        <dbReference type="Pfam" id="PF21981"/>
    </source>
</evidence>
<accession>A0AAV1WDF2</accession>
<dbReference type="EMBL" id="CAXHTB010000006">
    <property type="protein sequence ID" value="CAL0307341.1"/>
    <property type="molecule type" value="Genomic_DNA"/>
</dbReference>
<feature type="domain" description="RecX second three-helical" evidence="5">
    <location>
        <begin position="184"/>
        <end position="224"/>
    </location>
</feature>